<dbReference type="PROSITE" id="PS51257">
    <property type="entry name" value="PROKAR_LIPOPROTEIN"/>
    <property type="match status" value="1"/>
</dbReference>
<reference evidence="6 7" key="1">
    <citation type="submission" date="2016-09" db="EMBL/GenBank/DDBJ databases">
        <title>Chromobacterium muskegensis sp. nov., an insecticidal bacterium isolated from Sphagnum bogs.</title>
        <authorList>
            <person name="Sparks M.E."/>
            <person name="Blackburn M.B."/>
            <person name="Gundersen-Rindal D.E."/>
            <person name="Mitchell A."/>
            <person name="Farrar R."/>
            <person name="Kuhar D."/>
        </authorList>
    </citation>
    <scope>NUCLEOTIDE SEQUENCE [LARGE SCALE GENOMIC DNA]</scope>
    <source>
        <strain evidence="5 7">14B-1</strain>
        <strain evidence="4 6">37-2</strain>
    </source>
</reference>
<dbReference type="EMBL" id="MKCT01000001">
    <property type="protein sequence ID" value="OHX21705.1"/>
    <property type="molecule type" value="Genomic_DNA"/>
</dbReference>
<sequence>MRTPIFLLSATLALAGCNPQQTTQLQQAASAAIGSVHQGVDTASAPLGQLKEQASAALGVAKQMGAAATLLNPELKEQVDKLKRQASDIKGAIQPKP</sequence>
<dbReference type="EMBL" id="MKCS01000001">
    <property type="protein sequence ID" value="OHX12210.1"/>
    <property type="molecule type" value="Genomic_DNA"/>
</dbReference>
<comment type="caution">
    <text evidence="4">The sequence shown here is derived from an EMBL/GenBank/DDBJ whole genome shotgun (WGS) entry which is preliminary data.</text>
</comment>
<keyword evidence="7" id="KW-1185">Reference proteome</keyword>
<evidence type="ECO:0000313" key="5">
    <source>
        <dbReference type="EMBL" id="OHX21705.1"/>
    </source>
</evidence>
<evidence type="ECO:0000313" key="6">
    <source>
        <dbReference type="Proteomes" id="UP000180088"/>
    </source>
</evidence>
<keyword evidence="2 3" id="KW-0732">Signal</keyword>
<feature type="chain" id="PRO_5012142174" description="Type IV secretion system putative lipoprotein virB7" evidence="3">
    <location>
        <begin position="16"/>
        <end position="97"/>
    </location>
</feature>
<evidence type="ECO:0000256" key="2">
    <source>
        <dbReference type="ARBA" id="ARBA00022729"/>
    </source>
</evidence>
<name>A0A1S1WYL1_9NEIS</name>
<evidence type="ECO:0000256" key="1">
    <source>
        <dbReference type="ARBA" id="ARBA00017922"/>
    </source>
</evidence>
<evidence type="ECO:0000313" key="4">
    <source>
        <dbReference type="EMBL" id="OHX12210.1"/>
    </source>
</evidence>
<dbReference type="Proteomes" id="UP000180088">
    <property type="component" value="Unassembled WGS sequence"/>
</dbReference>
<dbReference type="STRING" id="1903179.BI347_00875"/>
<dbReference type="Pfam" id="PF08139">
    <property type="entry name" value="LPAM_1"/>
    <property type="match status" value="1"/>
</dbReference>
<accession>A0A1S1WYL1</accession>
<dbReference type="RefSeq" id="WP_071111658.1">
    <property type="nucleotide sequence ID" value="NZ_MKCS01000001.1"/>
</dbReference>
<dbReference type="AlphaFoldDB" id="A0A1S1WYL1"/>
<evidence type="ECO:0000256" key="3">
    <source>
        <dbReference type="SAM" id="SignalP"/>
    </source>
</evidence>
<evidence type="ECO:0000313" key="7">
    <source>
        <dbReference type="Proteomes" id="UP000180280"/>
    </source>
</evidence>
<dbReference type="OrthoDB" id="8592719at2"/>
<organism evidence="4 6">
    <name type="scientific">Chromobacterium sphagni</name>
    <dbReference type="NCBI Taxonomy" id="1903179"/>
    <lineage>
        <taxon>Bacteria</taxon>
        <taxon>Pseudomonadati</taxon>
        <taxon>Pseudomonadota</taxon>
        <taxon>Betaproteobacteria</taxon>
        <taxon>Neisseriales</taxon>
        <taxon>Chromobacteriaceae</taxon>
        <taxon>Chromobacterium</taxon>
    </lineage>
</organism>
<feature type="signal peptide" evidence="3">
    <location>
        <begin position="1"/>
        <end position="15"/>
    </location>
</feature>
<proteinExistence type="predicted"/>
<dbReference type="Proteomes" id="UP000180280">
    <property type="component" value="Unassembled WGS sequence"/>
</dbReference>
<dbReference type="InterPro" id="IPR012640">
    <property type="entry name" value="Membr_lipoprot_lipid_attach_CS"/>
</dbReference>
<gene>
    <name evidence="5" type="ORF">BI344_04135</name>
    <name evidence="4" type="ORF">BI347_00875</name>
</gene>
<protein>
    <recommendedName>
        <fullName evidence="1">Type IV secretion system putative lipoprotein virB7</fullName>
    </recommendedName>
</protein>